<keyword evidence="10" id="KW-0238">DNA-binding</keyword>
<evidence type="ECO:0000256" key="15">
    <source>
        <dbReference type="SAM" id="MobiDB-lite"/>
    </source>
</evidence>
<keyword evidence="4" id="KW-0132">Cell division</keyword>
<dbReference type="InterPro" id="IPR041027">
    <property type="entry name" value="FtsK_alpha"/>
</dbReference>
<dbReference type="CDD" id="cd01127">
    <property type="entry name" value="TrwB_TraG_TraD_VirD4"/>
    <property type="match status" value="1"/>
</dbReference>
<feature type="compositionally biased region" description="Basic and acidic residues" evidence="15">
    <location>
        <begin position="453"/>
        <end position="476"/>
    </location>
</feature>
<keyword evidence="5 16" id="KW-0812">Transmembrane</keyword>
<dbReference type="InterPro" id="IPR050206">
    <property type="entry name" value="FtsK/SpoIIIE/SftA"/>
</dbReference>
<keyword evidence="6 14" id="KW-0547">Nucleotide-binding</keyword>
<evidence type="ECO:0000256" key="7">
    <source>
        <dbReference type="ARBA" id="ARBA00022829"/>
    </source>
</evidence>
<dbReference type="Gene3D" id="1.10.10.10">
    <property type="entry name" value="Winged helix-like DNA-binding domain superfamily/Winged helix DNA-binding domain"/>
    <property type="match status" value="1"/>
</dbReference>
<evidence type="ECO:0000256" key="6">
    <source>
        <dbReference type="ARBA" id="ARBA00022741"/>
    </source>
</evidence>
<evidence type="ECO:0000313" key="19">
    <source>
        <dbReference type="Proteomes" id="UP000824250"/>
    </source>
</evidence>
<feature type="compositionally biased region" description="Basic and acidic residues" evidence="15">
    <location>
        <begin position="370"/>
        <end position="380"/>
    </location>
</feature>
<keyword evidence="8 14" id="KW-0067">ATP-binding</keyword>
<keyword evidence="12" id="KW-0131">Cell cycle</keyword>
<gene>
    <name evidence="18" type="ORF">IAB28_04725</name>
</gene>
<evidence type="ECO:0000256" key="9">
    <source>
        <dbReference type="ARBA" id="ARBA00022989"/>
    </source>
</evidence>
<dbReference type="SMART" id="SM00843">
    <property type="entry name" value="Ftsk_gamma"/>
    <property type="match status" value="1"/>
</dbReference>
<name>A0A9D1D509_9FIRM</name>
<feature type="region of interest" description="Disordered" evidence="15">
    <location>
        <begin position="429"/>
        <end position="476"/>
    </location>
</feature>
<reference evidence="18" key="2">
    <citation type="journal article" date="2021" name="PeerJ">
        <title>Extensive microbial diversity within the chicken gut microbiome revealed by metagenomics and culture.</title>
        <authorList>
            <person name="Gilroy R."/>
            <person name="Ravi A."/>
            <person name="Getino M."/>
            <person name="Pursley I."/>
            <person name="Horton D.L."/>
            <person name="Alikhan N.F."/>
            <person name="Baker D."/>
            <person name="Gharbi K."/>
            <person name="Hall N."/>
            <person name="Watson M."/>
            <person name="Adriaenssens E.M."/>
            <person name="Foster-Nyarko E."/>
            <person name="Jarju S."/>
            <person name="Secka A."/>
            <person name="Antonio M."/>
            <person name="Oren A."/>
            <person name="Chaudhuri R.R."/>
            <person name="La Ragione R."/>
            <person name="Hildebrand F."/>
            <person name="Pallen M.J."/>
        </authorList>
    </citation>
    <scope>NUCLEOTIDE SEQUENCE</scope>
    <source>
        <strain evidence="18">CHK180-2868</strain>
    </source>
</reference>
<evidence type="ECO:0000256" key="10">
    <source>
        <dbReference type="ARBA" id="ARBA00023125"/>
    </source>
</evidence>
<dbReference type="PANTHER" id="PTHR22683">
    <property type="entry name" value="SPORULATION PROTEIN RELATED"/>
    <property type="match status" value="1"/>
</dbReference>
<accession>A0A9D1D509</accession>
<dbReference type="SUPFAM" id="SSF52540">
    <property type="entry name" value="P-loop containing nucleoside triphosphate hydrolases"/>
    <property type="match status" value="1"/>
</dbReference>
<evidence type="ECO:0000256" key="5">
    <source>
        <dbReference type="ARBA" id="ARBA00022692"/>
    </source>
</evidence>
<keyword evidence="11 16" id="KW-0472">Membrane</keyword>
<dbReference type="EMBL" id="DVGC01000027">
    <property type="protein sequence ID" value="HIR05252.1"/>
    <property type="molecule type" value="Genomic_DNA"/>
</dbReference>
<feature type="domain" description="FtsK" evidence="17">
    <location>
        <begin position="661"/>
        <end position="862"/>
    </location>
</feature>
<feature type="region of interest" description="Disordered" evidence="15">
    <location>
        <begin position="271"/>
        <end position="307"/>
    </location>
</feature>
<dbReference type="Proteomes" id="UP000824250">
    <property type="component" value="Unassembled WGS sequence"/>
</dbReference>
<dbReference type="Pfam" id="PF13491">
    <property type="entry name" value="FtsK_4TM"/>
    <property type="match status" value="1"/>
</dbReference>
<feature type="binding site" evidence="14">
    <location>
        <begin position="679"/>
        <end position="686"/>
    </location>
    <ligand>
        <name>ATP</name>
        <dbReference type="ChEBI" id="CHEBI:30616"/>
    </ligand>
</feature>
<dbReference type="Pfam" id="PF09397">
    <property type="entry name" value="FtsK_gamma"/>
    <property type="match status" value="1"/>
</dbReference>
<comment type="caution">
    <text evidence="18">The sequence shown here is derived from an EMBL/GenBank/DDBJ whole genome shotgun (WGS) entry which is preliminary data.</text>
</comment>
<comment type="function">
    <text evidence="13">Essential cell division protein that coordinates cell division and chromosome segregation. The N-terminus is involved in assembly of the cell-division machinery. The C-terminus functions as a DNA motor that moves dsDNA in an ATP-dependent manner towards the dif recombination site, which is located within the replication terminus region. Required for activation of the Xer recombinase, allowing activation of chromosome unlinking by recombination.</text>
</comment>
<reference evidence="18" key="1">
    <citation type="submission" date="2020-10" db="EMBL/GenBank/DDBJ databases">
        <authorList>
            <person name="Gilroy R."/>
        </authorList>
    </citation>
    <scope>NUCLEOTIDE SEQUENCE</scope>
    <source>
        <strain evidence="18">CHK180-2868</strain>
    </source>
</reference>
<feature type="transmembrane region" description="Helical" evidence="16">
    <location>
        <begin position="32"/>
        <end position="52"/>
    </location>
</feature>
<dbReference type="Pfam" id="PF01580">
    <property type="entry name" value="FtsK_SpoIIIE"/>
    <property type="match status" value="1"/>
</dbReference>
<keyword evidence="7" id="KW-0159">Chromosome partition</keyword>
<keyword evidence="3" id="KW-1003">Cell membrane</keyword>
<dbReference type="Gene3D" id="3.30.980.40">
    <property type="match status" value="1"/>
</dbReference>
<dbReference type="GO" id="GO:0003677">
    <property type="term" value="F:DNA binding"/>
    <property type="evidence" value="ECO:0007669"/>
    <property type="project" value="UniProtKB-KW"/>
</dbReference>
<evidence type="ECO:0000256" key="12">
    <source>
        <dbReference type="ARBA" id="ARBA00023306"/>
    </source>
</evidence>
<sequence length="1013" mass="109569">MGTFAICVFLFLSNFHICGVIGDVLSQVMLGVFGSIGYVAPLLLFAGMLFYASNKGNIRAVYKMLAVEVLLIVLCGLAQLLFGGGYQEGQTLRDVYESAGVSGQGGGVIGGALVLVLHTAVGTIGSYLILLLFMIISIVCITEKSFVSAVRKGGGRAYQYARDDYDRRKEIREEKREERRILREEQRVHGVNLKSTDLLKDTPAALAEAEKKEEAAREPVKAQNGPGTSAAMEHPAGERAYKPAFAHVPAFEEEHPGAAYASSWKVMPGSPEYADSSAQGSGPVRGEMGTGRTAEEENRPSSGHSADVFTGKIQMNAGTAGEEEEIPFEEDLSLLRHPMDEDVFVSRDRSTLDAMDLFPDRMASLDEEEVKSRADSSFREDEADGFGKEAAGTAEKEESIGFAGAAADPFAEEGMDAYAKEAIFDEEEISAAGAGNENYPGRNLGAAGAEPGCRAKAETGHQAEALRERELRPERKQVVTATGKVIDTDAEEIIKKKRKLDAKEKAEAESSVLNEIQKREEKPKKPYVIPPLSLLAKGKPLSGQSEKEFKETAVKLQQTLRNFGVGVTVTNISCGPTVTRYELHPEQGVKVSRILSLADDIKLNLAAADIRIEAPIPGKAAVGIEVPNRVNSTVYLRDLLESEEFKTHPSRLAFAVGKDIGGKVIVADLAKMPHLLIAGQTGSGKSVGINTMVMSFLYRSSPDDVKLIMIDPKVVELSVYNGIPHLLIPVVTDPKKAAGALNWAVAEMMERYNKFAAANVRDLKGYNARVKSLADSGDVPPEEIPAKLPQIVIVIDELADLMMVASNEVEDAICRLAQLARAAGIHLVIATQRPSVNVITGVIKANIPSRIAFSVASGTDSRTILDMVGAEKLLGNGDMLFYPSGYPKPLRVQGAFVSDNEVSRVTDFLKEQNEDGGYNEEVEKKLSQPMLGGLSQKGTERDELFVSAGNFIIEKDKASIGMLQRMFKIGFNRAARIMDQLAEAGVVGEEEGTKPRKVLMSAEEFEEFLESGG</sequence>
<dbReference type="InterPro" id="IPR027417">
    <property type="entry name" value="P-loop_NTPase"/>
</dbReference>
<dbReference type="PANTHER" id="PTHR22683:SF41">
    <property type="entry name" value="DNA TRANSLOCASE FTSK"/>
    <property type="match status" value="1"/>
</dbReference>
<evidence type="ECO:0000256" key="2">
    <source>
        <dbReference type="ARBA" id="ARBA00006474"/>
    </source>
</evidence>
<dbReference type="GO" id="GO:0005886">
    <property type="term" value="C:plasma membrane"/>
    <property type="evidence" value="ECO:0007669"/>
    <property type="project" value="UniProtKB-SubCell"/>
</dbReference>
<dbReference type="Pfam" id="PF17854">
    <property type="entry name" value="FtsK_alpha"/>
    <property type="match status" value="1"/>
</dbReference>
<dbReference type="InterPro" id="IPR018541">
    <property type="entry name" value="Ftsk_gamma"/>
</dbReference>
<evidence type="ECO:0000256" key="3">
    <source>
        <dbReference type="ARBA" id="ARBA00022475"/>
    </source>
</evidence>
<evidence type="ECO:0000256" key="13">
    <source>
        <dbReference type="ARBA" id="ARBA00024986"/>
    </source>
</evidence>
<dbReference type="SUPFAM" id="SSF46785">
    <property type="entry name" value="Winged helix' DNA-binding domain"/>
    <property type="match status" value="1"/>
</dbReference>
<comment type="subcellular location">
    <subcellularLocation>
        <location evidence="1">Cell membrane</location>
        <topology evidence="1">Multi-pass membrane protein</topology>
    </subcellularLocation>
</comment>
<organism evidence="18 19">
    <name type="scientific">Candidatus Copromonas faecavium</name>
    <name type="common">nom. illeg.</name>
    <dbReference type="NCBI Taxonomy" id="2840740"/>
    <lineage>
        <taxon>Bacteria</taxon>
        <taxon>Bacillati</taxon>
        <taxon>Bacillota</taxon>
        <taxon>Clostridia</taxon>
        <taxon>Lachnospirales</taxon>
        <taxon>Lachnospiraceae</taxon>
        <taxon>Candidatus Copromonas (nom. illeg.)</taxon>
    </lineage>
</organism>
<dbReference type="AlphaFoldDB" id="A0A9D1D509"/>
<evidence type="ECO:0000313" key="18">
    <source>
        <dbReference type="EMBL" id="HIR05252.1"/>
    </source>
</evidence>
<dbReference type="InterPro" id="IPR036390">
    <property type="entry name" value="WH_DNA-bd_sf"/>
</dbReference>
<evidence type="ECO:0000256" key="1">
    <source>
        <dbReference type="ARBA" id="ARBA00004651"/>
    </source>
</evidence>
<dbReference type="InterPro" id="IPR036388">
    <property type="entry name" value="WH-like_DNA-bd_sf"/>
</dbReference>
<protein>
    <submittedName>
        <fullName evidence="18">DNA translocase FtsK 4TM domain-containing protein</fullName>
    </submittedName>
</protein>
<dbReference type="GO" id="GO:0007059">
    <property type="term" value="P:chromosome segregation"/>
    <property type="evidence" value="ECO:0007669"/>
    <property type="project" value="UniProtKB-KW"/>
</dbReference>
<dbReference type="GO" id="GO:0005524">
    <property type="term" value="F:ATP binding"/>
    <property type="evidence" value="ECO:0007669"/>
    <property type="project" value="UniProtKB-UniRule"/>
</dbReference>
<comment type="similarity">
    <text evidence="2">Belongs to the FtsK/SpoIIIE/SftA family.</text>
</comment>
<feature type="region of interest" description="Disordered" evidence="15">
    <location>
        <begin position="206"/>
        <end position="233"/>
    </location>
</feature>
<evidence type="ECO:0000256" key="16">
    <source>
        <dbReference type="SAM" id="Phobius"/>
    </source>
</evidence>
<feature type="region of interest" description="Disordered" evidence="15">
    <location>
        <begin position="366"/>
        <end position="401"/>
    </location>
</feature>
<evidence type="ECO:0000256" key="8">
    <source>
        <dbReference type="ARBA" id="ARBA00022840"/>
    </source>
</evidence>
<dbReference type="InterPro" id="IPR002543">
    <property type="entry name" value="FtsK_dom"/>
</dbReference>
<dbReference type="GO" id="GO:0051301">
    <property type="term" value="P:cell division"/>
    <property type="evidence" value="ECO:0007669"/>
    <property type="project" value="UniProtKB-KW"/>
</dbReference>
<evidence type="ECO:0000256" key="4">
    <source>
        <dbReference type="ARBA" id="ARBA00022618"/>
    </source>
</evidence>
<keyword evidence="9 16" id="KW-1133">Transmembrane helix</keyword>
<evidence type="ECO:0000256" key="14">
    <source>
        <dbReference type="PROSITE-ProRule" id="PRU00289"/>
    </source>
</evidence>
<dbReference type="PROSITE" id="PS50901">
    <property type="entry name" value="FTSK"/>
    <property type="match status" value="1"/>
</dbReference>
<evidence type="ECO:0000259" key="17">
    <source>
        <dbReference type="PROSITE" id="PS50901"/>
    </source>
</evidence>
<dbReference type="InterPro" id="IPR025199">
    <property type="entry name" value="FtsK_4TM"/>
</dbReference>
<feature type="transmembrane region" description="Helical" evidence="16">
    <location>
        <begin position="64"/>
        <end position="82"/>
    </location>
</feature>
<proteinExistence type="inferred from homology"/>
<dbReference type="Gene3D" id="3.40.50.300">
    <property type="entry name" value="P-loop containing nucleotide triphosphate hydrolases"/>
    <property type="match status" value="1"/>
</dbReference>
<evidence type="ECO:0000256" key="11">
    <source>
        <dbReference type="ARBA" id="ARBA00023136"/>
    </source>
</evidence>
<feature type="transmembrane region" description="Helical" evidence="16">
    <location>
        <begin position="124"/>
        <end position="142"/>
    </location>
</feature>
<feature type="compositionally biased region" description="Basic and acidic residues" evidence="15">
    <location>
        <begin position="208"/>
        <end position="220"/>
    </location>
</feature>